<organism evidence="1 2">
    <name type="scientific">Hortaea werneckii</name>
    <name type="common">Black yeast</name>
    <name type="synonym">Cladosporium werneckii</name>
    <dbReference type="NCBI Taxonomy" id="91943"/>
    <lineage>
        <taxon>Eukaryota</taxon>
        <taxon>Fungi</taxon>
        <taxon>Dikarya</taxon>
        <taxon>Ascomycota</taxon>
        <taxon>Pezizomycotina</taxon>
        <taxon>Dothideomycetes</taxon>
        <taxon>Dothideomycetidae</taxon>
        <taxon>Mycosphaerellales</taxon>
        <taxon>Teratosphaeriaceae</taxon>
        <taxon>Hortaea</taxon>
    </lineage>
</organism>
<sequence>MRAGQRAQARPKPAPKVTQASAQCHCCAERWYRRAVTDHTTSFLLENHPLHPVARVVLLLTWALESGTYQAGRSGEEGRKGKGSGCWLLGPNVRAPTSAALVIAFLLERSVYTSHYPSILFRDRTPPVCAFPLPGMRQH</sequence>
<name>A0A3M7BS38_HORWE</name>
<accession>A0A3M7BS38</accession>
<comment type="caution">
    <text evidence="1">The sequence shown here is derived from an EMBL/GenBank/DDBJ whole genome shotgun (WGS) entry which is preliminary data.</text>
</comment>
<protein>
    <submittedName>
        <fullName evidence="1">Uncharacterized protein</fullName>
    </submittedName>
</protein>
<dbReference type="AlphaFoldDB" id="A0A3M7BS38"/>
<proteinExistence type="predicted"/>
<gene>
    <name evidence="1" type="ORF">D0864_16078</name>
</gene>
<reference evidence="1 2" key="1">
    <citation type="journal article" date="2018" name="BMC Genomics">
        <title>Genomic evidence for intraspecific hybridization in a clonal and extremely halotolerant yeast.</title>
        <authorList>
            <person name="Gostincar C."/>
            <person name="Stajich J.E."/>
            <person name="Zupancic J."/>
            <person name="Zalar P."/>
            <person name="Gunde-Cimerman N."/>
        </authorList>
    </citation>
    <scope>NUCLEOTIDE SEQUENCE [LARGE SCALE GENOMIC DNA]</scope>
    <source>
        <strain evidence="1 2">EXF-10513</strain>
    </source>
</reference>
<dbReference type="EMBL" id="QWIO01003776">
    <property type="protein sequence ID" value="RMY42529.1"/>
    <property type="molecule type" value="Genomic_DNA"/>
</dbReference>
<dbReference type="Proteomes" id="UP000269539">
    <property type="component" value="Unassembled WGS sequence"/>
</dbReference>
<evidence type="ECO:0000313" key="2">
    <source>
        <dbReference type="Proteomes" id="UP000269539"/>
    </source>
</evidence>
<evidence type="ECO:0000313" key="1">
    <source>
        <dbReference type="EMBL" id="RMY42529.1"/>
    </source>
</evidence>